<accession>A0ABT6MW71</accession>
<proteinExistence type="inferred from homology"/>
<dbReference type="EMBL" id="JARYGZ010000001">
    <property type="protein sequence ID" value="MDH7637270.1"/>
    <property type="molecule type" value="Genomic_DNA"/>
</dbReference>
<dbReference type="InterPro" id="IPR004446">
    <property type="entry name" value="Heptose_bisP_phosphatase"/>
</dbReference>
<dbReference type="InterPro" id="IPR006543">
    <property type="entry name" value="Histidinol-phos"/>
</dbReference>
<dbReference type="PANTHER" id="PTHR42891">
    <property type="entry name" value="D-GLYCERO-BETA-D-MANNO-HEPTOSE-1,7-BISPHOSPHATE 7-PHOSPHATASE"/>
    <property type="match status" value="1"/>
</dbReference>
<keyword evidence="6" id="KW-0119">Carbohydrate metabolism</keyword>
<name>A0ABT6MW71_9SPHN</name>
<dbReference type="CDD" id="cd07503">
    <property type="entry name" value="HAD_HisB-N"/>
    <property type="match status" value="1"/>
</dbReference>
<keyword evidence="4" id="KW-0479">Metal-binding</keyword>
<dbReference type="InterPro" id="IPR036412">
    <property type="entry name" value="HAD-like_sf"/>
</dbReference>
<dbReference type="GO" id="GO:0016787">
    <property type="term" value="F:hydrolase activity"/>
    <property type="evidence" value="ECO:0007669"/>
    <property type="project" value="UniProtKB-KW"/>
</dbReference>
<keyword evidence="3" id="KW-0963">Cytoplasm</keyword>
<comment type="similarity">
    <text evidence="2">Belongs to the GmhB family.</text>
</comment>
<sequence length="190" mass="19492">MTDGAGRPFAVVDRDGTLIEDRVYLADPDGIAFLPGAIEGLRALREAGFGIVMATNQSGIARGYFDEAALARIHARLTALLAAEGLSLDAIYHCPHGPDDGCDCRKPLPGMVAQAMADFGFRADEAVFIGDTAADMGAAAASGLTGIQVYLPAGAAPAPGATHVAPDFAHAARVAIDLHIHKSGVAQPCT</sequence>
<dbReference type="SUPFAM" id="SSF56784">
    <property type="entry name" value="HAD-like"/>
    <property type="match status" value="1"/>
</dbReference>
<evidence type="ECO:0000256" key="4">
    <source>
        <dbReference type="ARBA" id="ARBA00022723"/>
    </source>
</evidence>
<evidence type="ECO:0000256" key="6">
    <source>
        <dbReference type="ARBA" id="ARBA00023277"/>
    </source>
</evidence>
<dbReference type="InterPro" id="IPR023214">
    <property type="entry name" value="HAD_sf"/>
</dbReference>
<evidence type="ECO:0000313" key="8">
    <source>
        <dbReference type="EMBL" id="MDH7637270.1"/>
    </source>
</evidence>
<dbReference type="Pfam" id="PF00702">
    <property type="entry name" value="Hydrolase"/>
    <property type="match status" value="1"/>
</dbReference>
<dbReference type="InterPro" id="IPR006549">
    <property type="entry name" value="HAD-SF_hydro_IIIA"/>
</dbReference>
<dbReference type="Proteomes" id="UP001160625">
    <property type="component" value="Unassembled WGS sequence"/>
</dbReference>
<organism evidence="8 9">
    <name type="scientific">Sphingomonas oryzagri</name>
    <dbReference type="NCBI Taxonomy" id="3042314"/>
    <lineage>
        <taxon>Bacteria</taxon>
        <taxon>Pseudomonadati</taxon>
        <taxon>Pseudomonadota</taxon>
        <taxon>Alphaproteobacteria</taxon>
        <taxon>Sphingomonadales</taxon>
        <taxon>Sphingomonadaceae</taxon>
        <taxon>Sphingomonas</taxon>
    </lineage>
</organism>
<protein>
    <recommendedName>
        <fullName evidence="7">D,D-heptose 1,7-bisphosphate phosphatase</fullName>
    </recommendedName>
</protein>
<reference evidence="8" key="1">
    <citation type="submission" date="2023-04" db="EMBL/GenBank/DDBJ databases">
        <title>Sphingomonas sp. MAHUQ-71 isolated from rice field.</title>
        <authorList>
            <person name="Huq M.A."/>
        </authorList>
    </citation>
    <scope>NUCLEOTIDE SEQUENCE</scope>
    <source>
        <strain evidence="8">MAHUQ-71</strain>
    </source>
</reference>
<evidence type="ECO:0000256" key="3">
    <source>
        <dbReference type="ARBA" id="ARBA00022490"/>
    </source>
</evidence>
<evidence type="ECO:0000256" key="5">
    <source>
        <dbReference type="ARBA" id="ARBA00022801"/>
    </source>
</evidence>
<comment type="caution">
    <text evidence="8">The sequence shown here is derived from an EMBL/GenBank/DDBJ whole genome shotgun (WGS) entry which is preliminary data.</text>
</comment>
<evidence type="ECO:0000313" key="9">
    <source>
        <dbReference type="Proteomes" id="UP001160625"/>
    </source>
</evidence>
<keyword evidence="5 8" id="KW-0378">Hydrolase</keyword>
<gene>
    <name evidence="8" type="ORF">QGN17_00875</name>
</gene>
<evidence type="ECO:0000256" key="7">
    <source>
        <dbReference type="ARBA" id="ARBA00031828"/>
    </source>
</evidence>
<dbReference type="NCBIfam" id="TIGR01656">
    <property type="entry name" value="Histidinol-ppas"/>
    <property type="match status" value="1"/>
</dbReference>
<dbReference type="NCBIfam" id="TIGR01662">
    <property type="entry name" value="HAD-SF-IIIA"/>
    <property type="match status" value="1"/>
</dbReference>
<dbReference type="PANTHER" id="PTHR42891:SF1">
    <property type="entry name" value="D-GLYCERO-BETA-D-MANNO-HEPTOSE-1,7-BISPHOSPHATE 7-PHOSPHATASE"/>
    <property type="match status" value="1"/>
</dbReference>
<dbReference type="RefSeq" id="WP_281042629.1">
    <property type="nucleotide sequence ID" value="NZ_JARYGZ010000001.1"/>
</dbReference>
<evidence type="ECO:0000256" key="1">
    <source>
        <dbReference type="ARBA" id="ARBA00004496"/>
    </source>
</evidence>
<comment type="subcellular location">
    <subcellularLocation>
        <location evidence="1">Cytoplasm</location>
    </subcellularLocation>
</comment>
<dbReference type="Gene3D" id="3.40.50.1000">
    <property type="entry name" value="HAD superfamily/HAD-like"/>
    <property type="match status" value="1"/>
</dbReference>
<keyword evidence="9" id="KW-1185">Reference proteome</keyword>
<evidence type="ECO:0000256" key="2">
    <source>
        <dbReference type="ARBA" id="ARBA00005628"/>
    </source>
</evidence>